<dbReference type="PANTHER" id="PTHR11361:SF34">
    <property type="entry name" value="DNA MISMATCH REPAIR PROTEIN MSH1, MITOCHONDRIAL"/>
    <property type="match status" value="1"/>
</dbReference>
<keyword evidence="2" id="KW-0547">Nucleotide-binding</keyword>
<dbReference type="GO" id="GO:0006298">
    <property type="term" value="P:mismatch repair"/>
    <property type="evidence" value="ECO:0007669"/>
    <property type="project" value="InterPro"/>
</dbReference>
<evidence type="ECO:0000256" key="5">
    <source>
        <dbReference type="ARBA" id="ARBA00024647"/>
    </source>
</evidence>
<keyword evidence="4" id="KW-0238">DNA-binding</keyword>
<dbReference type="GO" id="GO:0005524">
    <property type="term" value="F:ATP binding"/>
    <property type="evidence" value="ECO:0007669"/>
    <property type="project" value="UniProtKB-KW"/>
</dbReference>
<evidence type="ECO:0000256" key="1">
    <source>
        <dbReference type="ARBA" id="ARBA00021982"/>
    </source>
</evidence>
<dbReference type="EMBL" id="SIYF01000136">
    <property type="protein sequence ID" value="TKK87883.1"/>
    <property type="molecule type" value="Genomic_DNA"/>
</dbReference>
<dbReference type="InterPro" id="IPR027417">
    <property type="entry name" value="P-loop_NTPase"/>
</dbReference>
<protein>
    <recommendedName>
        <fullName evidence="1">DNA mismatch repair protein MutS</fullName>
    </recommendedName>
</protein>
<keyword evidence="3" id="KW-0067">ATP-binding</keyword>
<accession>A0A4V5UZK6</accession>
<gene>
    <name evidence="7" type="ORF">EY666_06295</name>
</gene>
<dbReference type="SMART" id="SM00534">
    <property type="entry name" value="MUTSac"/>
    <property type="match status" value="1"/>
</dbReference>
<dbReference type="RefSeq" id="WP_425277808.1">
    <property type="nucleotide sequence ID" value="NZ_SIYF01000136.1"/>
</dbReference>
<dbReference type="FunFam" id="3.40.50.300:FF:000870">
    <property type="entry name" value="MutS protein homolog 4"/>
    <property type="match status" value="1"/>
</dbReference>
<dbReference type="GO" id="GO:0140664">
    <property type="term" value="F:ATP-dependent DNA damage sensor activity"/>
    <property type="evidence" value="ECO:0007669"/>
    <property type="project" value="InterPro"/>
</dbReference>
<organism evidence="7 8">
    <name type="scientific">Enterococcus faecalis</name>
    <name type="common">Streptococcus faecalis</name>
    <dbReference type="NCBI Taxonomy" id="1351"/>
    <lineage>
        <taxon>Bacteria</taxon>
        <taxon>Bacillati</taxon>
        <taxon>Bacillota</taxon>
        <taxon>Bacilli</taxon>
        <taxon>Lactobacillales</taxon>
        <taxon>Enterococcaceae</taxon>
        <taxon>Enterococcus</taxon>
    </lineage>
</organism>
<evidence type="ECO:0000256" key="4">
    <source>
        <dbReference type="ARBA" id="ARBA00023125"/>
    </source>
</evidence>
<name>A0A4V5UZK6_ENTFL</name>
<evidence type="ECO:0000256" key="3">
    <source>
        <dbReference type="ARBA" id="ARBA00022840"/>
    </source>
</evidence>
<dbReference type="GO" id="GO:0030983">
    <property type="term" value="F:mismatched DNA binding"/>
    <property type="evidence" value="ECO:0007669"/>
    <property type="project" value="InterPro"/>
</dbReference>
<dbReference type="Gene3D" id="3.40.50.300">
    <property type="entry name" value="P-loop containing nucleotide triphosphate hydrolases"/>
    <property type="match status" value="1"/>
</dbReference>
<dbReference type="PROSITE" id="PS00486">
    <property type="entry name" value="DNA_MISMATCH_REPAIR_2"/>
    <property type="match status" value="1"/>
</dbReference>
<dbReference type="AlphaFoldDB" id="A0A4V5UZK6"/>
<dbReference type="InterPro" id="IPR045076">
    <property type="entry name" value="MutS"/>
</dbReference>
<sequence length="270" mass="29929">QEYIPNSIRMNPETDILLITGPNMSGKSTYMRQLALTVVMAQIGCFVPAESAEMPIFDQIFTRIGASDDLIAGQSTFMVEMMEANQALRHATPNSLILFDELGRGTATYDGMALAQAIIEYIHREVQAKTLFSTHYHELTVLDETLKGLKNIHVGAVEKDGEVVFLHKMMEGPADKSYGIHVAKIAGLPSPLLERAATILSALEAEGTTIPISVHHEEVSEVHEETEQLSLFKEVSTEELSVIDTLKKMNLLEMTPLDALNMLHQLQKRI</sequence>
<dbReference type="PANTHER" id="PTHR11361">
    <property type="entry name" value="DNA MISMATCH REPAIR PROTEIN MUTS FAMILY MEMBER"/>
    <property type="match status" value="1"/>
</dbReference>
<comment type="caution">
    <text evidence="7">The sequence shown here is derived from an EMBL/GenBank/DDBJ whole genome shotgun (WGS) entry which is preliminary data.</text>
</comment>
<dbReference type="InterPro" id="IPR000432">
    <property type="entry name" value="DNA_mismatch_repair_MutS_C"/>
</dbReference>
<comment type="function">
    <text evidence="5">This protein is involved in the repair of mismatches in DNA. It is possible that it carries out the mismatch recognition step. This protein has a weak ATPase activity.</text>
</comment>
<feature type="domain" description="DNA mismatch repair proteins mutS family" evidence="6">
    <location>
        <begin position="95"/>
        <end position="111"/>
    </location>
</feature>
<feature type="non-terminal residue" evidence="7">
    <location>
        <position position="1"/>
    </location>
</feature>
<proteinExistence type="predicted"/>
<dbReference type="SUPFAM" id="SSF52540">
    <property type="entry name" value="P-loop containing nucleoside triphosphate hydrolases"/>
    <property type="match status" value="1"/>
</dbReference>
<dbReference type="GO" id="GO:0005829">
    <property type="term" value="C:cytosol"/>
    <property type="evidence" value="ECO:0007669"/>
    <property type="project" value="TreeGrafter"/>
</dbReference>
<evidence type="ECO:0000313" key="7">
    <source>
        <dbReference type="EMBL" id="TKK87883.1"/>
    </source>
</evidence>
<dbReference type="Proteomes" id="UP000305511">
    <property type="component" value="Unassembled WGS sequence"/>
</dbReference>
<evidence type="ECO:0000259" key="6">
    <source>
        <dbReference type="PROSITE" id="PS00486"/>
    </source>
</evidence>
<evidence type="ECO:0000313" key="8">
    <source>
        <dbReference type="Proteomes" id="UP000305511"/>
    </source>
</evidence>
<dbReference type="Pfam" id="PF00488">
    <property type="entry name" value="MutS_V"/>
    <property type="match status" value="1"/>
</dbReference>
<reference evidence="7 8" key="1">
    <citation type="submission" date="2019-02" db="EMBL/GenBank/DDBJ databases">
        <title>Bacteria dissemination in different level of health care in South Africa: the effectiveness of infections prevention and control.</title>
        <authorList>
            <person name="Shobo C."/>
            <person name="Amoako D.G."/>
            <person name="Allam M."/>
            <person name="Ismail A."/>
            <person name="Bester L.A."/>
            <person name="Essack S.Y."/>
        </authorList>
    </citation>
    <scope>NUCLEOTIDE SEQUENCE [LARGE SCALE GENOMIC DNA]</scope>
    <source>
        <strain evidence="7 8">2SIL2</strain>
    </source>
</reference>
<evidence type="ECO:0000256" key="2">
    <source>
        <dbReference type="ARBA" id="ARBA00022741"/>
    </source>
</evidence>